<sequence>MASKWWFVASLLLCLAVASAAARATMPRDCDTTAAFAAGDGSAGAVDEDDEQAKTADVFGGRTGGGGVHGPLGGGVAGFGPFGGAVAQRARSAGSEAAAASVVEEVQVATASREAS</sequence>
<accession>B6UEP4</accession>
<evidence type="ECO:0000256" key="1">
    <source>
        <dbReference type="SAM" id="MobiDB-lite"/>
    </source>
</evidence>
<evidence type="ECO:0000313" key="3">
    <source>
        <dbReference type="EMBL" id="ACG47827.1"/>
    </source>
</evidence>
<evidence type="ECO:0000256" key="2">
    <source>
        <dbReference type="SAM" id="SignalP"/>
    </source>
</evidence>
<proteinExistence type="evidence at transcript level"/>
<dbReference type="EMBL" id="EU975709">
    <property type="protein sequence ID" value="ACG47827.1"/>
    <property type="molecule type" value="mRNA"/>
</dbReference>
<keyword evidence="2" id="KW-0732">Signal</keyword>
<dbReference type="AlphaFoldDB" id="B6UEP4"/>
<feature type="region of interest" description="Disordered" evidence="1">
    <location>
        <begin position="41"/>
        <end position="64"/>
    </location>
</feature>
<feature type="chain" id="PRO_5002850825" evidence="2">
    <location>
        <begin position="23"/>
        <end position="116"/>
    </location>
</feature>
<reference evidence="3" key="1">
    <citation type="journal article" date="2009" name="Plant Mol. Biol.">
        <title>Insights into corn genes derived from large-scale cDNA sequencing.</title>
        <authorList>
            <person name="Alexandrov N.N."/>
            <person name="Brover V.V."/>
            <person name="Freidin S."/>
            <person name="Troukhan M.E."/>
            <person name="Tatarinova T.V."/>
            <person name="Zhang H."/>
            <person name="Swaller T.J."/>
            <person name="Lu Y.P."/>
            <person name="Bouck J."/>
            <person name="Flavell R.B."/>
            <person name="Feldmann K.A."/>
        </authorList>
    </citation>
    <scope>NUCLEOTIDE SEQUENCE</scope>
</reference>
<feature type="signal peptide" evidence="2">
    <location>
        <begin position="1"/>
        <end position="22"/>
    </location>
</feature>
<name>B6UEP4_MAIZE</name>
<protein>
    <submittedName>
        <fullName evidence="3">Uncharacterized protein</fullName>
    </submittedName>
</protein>
<organism evidence="3">
    <name type="scientific">Zea mays</name>
    <name type="common">Maize</name>
    <dbReference type="NCBI Taxonomy" id="4577"/>
    <lineage>
        <taxon>Eukaryota</taxon>
        <taxon>Viridiplantae</taxon>
        <taxon>Streptophyta</taxon>
        <taxon>Embryophyta</taxon>
        <taxon>Tracheophyta</taxon>
        <taxon>Spermatophyta</taxon>
        <taxon>Magnoliopsida</taxon>
        <taxon>Liliopsida</taxon>
        <taxon>Poales</taxon>
        <taxon>Poaceae</taxon>
        <taxon>PACMAD clade</taxon>
        <taxon>Panicoideae</taxon>
        <taxon>Andropogonodae</taxon>
        <taxon>Andropogoneae</taxon>
        <taxon>Tripsacinae</taxon>
        <taxon>Zea</taxon>
    </lineage>
</organism>